<evidence type="ECO:0000313" key="2">
    <source>
        <dbReference type="Proteomes" id="UP000294558"/>
    </source>
</evidence>
<gene>
    <name evidence="1" type="ORF">BDK89_1978</name>
</gene>
<dbReference type="Proteomes" id="UP000294558">
    <property type="component" value="Unassembled WGS sequence"/>
</dbReference>
<dbReference type="AlphaFoldDB" id="A0A4R7I0L4"/>
<dbReference type="OrthoDB" id="5196714at2"/>
<dbReference type="RefSeq" id="WP_133868775.1">
    <property type="nucleotide sequence ID" value="NZ_SOAU01000001.1"/>
</dbReference>
<reference evidence="1 2" key="1">
    <citation type="submission" date="2019-03" db="EMBL/GenBank/DDBJ databases">
        <title>Sequencing the genomes of 1000 actinobacteria strains.</title>
        <authorList>
            <person name="Klenk H.-P."/>
        </authorList>
    </citation>
    <scope>NUCLEOTIDE SEQUENCE [LARGE SCALE GENOMIC DNA]</scope>
    <source>
        <strain evidence="1 2">DSM 18936</strain>
    </source>
</reference>
<accession>A0A4R7I0L4</accession>
<protein>
    <submittedName>
        <fullName evidence="1">Uncharacterized protein</fullName>
    </submittedName>
</protein>
<name>A0A4R7I0L4_9ACTN</name>
<sequence length="67" mass="7388">MSDVERLAERLEQIVADLDEVAFDRLREAAADGATERPASDKELAKARRAAEKAAYILRNIDGSVDD</sequence>
<proteinExistence type="predicted"/>
<organism evidence="1 2">
    <name type="scientific">Ilumatobacter fluminis</name>
    <dbReference type="NCBI Taxonomy" id="467091"/>
    <lineage>
        <taxon>Bacteria</taxon>
        <taxon>Bacillati</taxon>
        <taxon>Actinomycetota</taxon>
        <taxon>Acidimicrobiia</taxon>
        <taxon>Acidimicrobiales</taxon>
        <taxon>Ilumatobacteraceae</taxon>
        <taxon>Ilumatobacter</taxon>
    </lineage>
</organism>
<dbReference type="EMBL" id="SOAU01000001">
    <property type="protein sequence ID" value="TDT16389.1"/>
    <property type="molecule type" value="Genomic_DNA"/>
</dbReference>
<comment type="caution">
    <text evidence="1">The sequence shown here is derived from an EMBL/GenBank/DDBJ whole genome shotgun (WGS) entry which is preliminary data.</text>
</comment>
<evidence type="ECO:0000313" key="1">
    <source>
        <dbReference type="EMBL" id="TDT16389.1"/>
    </source>
</evidence>
<keyword evidence="2" id="KW-1185">Reference proteome</keyword>